<dbReference type="Gene3D" id="2.40.160.10">
    <property type="entry name" value="Porin"/>
    <property type="match status" value="1"/>
</dbReference>
<feature type="chain" id="PRO_5047494707" evidence="1">
    <location>
        <begin position="22"/>
        <end position="368"/>
    </location>
</feature>
<keyword evidence="1" id="KW-0732">Signal</keyword>
<dbReference type="RefSeq" id="WP_316775169.1">
    <property type="nucleotide sequence ID" value="NZ_JASMWN010000005.1"/>
</dbReference>
<organism evidence="2 3">
    <name type="scientific">Sedimentitalea todarodis</name>
    <dbReference type="NCBI Taxonomy" id="1631240"/>
    <lineage>
        <taxon>Bacteria</taxon>
        <taxon>Pseudomonadati</taxon>
        <taxon>Pseudomonadota</taxon>
        <taxon>Alphaproteobacteria</taxon>
        <taxon>Rhodobacterales</taxon>
        <taxon>Paracoccaceae</taxon>
        <taxon>Sedimentitalea</taxon>
    </lineage>
</organism>
<proteinExistence type="predicted"/>
<protein>
    <submittedName>
        <fullName evidence="2">Porin</fullName>
    </submittedName>
</protein>
<dbReference type="InterPro" id="IPR023614">
    <property type="entry name" value="Porin_dom_sf"/>
</dbReference>
<feature type="signal peptide" evidence="1">
    <location>
        <begin position="1"/>
        <end position="21"/>
    </location>
</feature>
<reference evidence="3" key="1">
    <citation type="submission" date="2023-05" db="EMBL/GenBank/DDBJ databases">
        <title>Sedimentitalea sp. nov. JM2-8.</title>
        <authorList>
            <person name="Huang J."/>
        </authorList>
    </citation>
    <scope>NUCLEOTIDE SEQUENCE [LARGE SCALE GENOMIC DNA]</scope>
    <source>
        <strain evidence="3">KHS03</strain>
    </source>
</reference>
<accession>A0ABU3VCL5</accession>
<keyword evidence="3" id="KW-1185">Reference proteome</keyword>
<evidence type="ECO:0000256" key="1">
    <source>
        <dbReference type="SAM" id="SignalP"/>
    </source>
</evidence>
<name>A0ABU3VCL5_9RHOB</name>
<gene>
    <name evidence="2" type="ORF">QO231_08640</name>
</gene>
<comment type="caution">
    <text evidence="2">The sequence shown here is derived from an EMBL/GenBank/DDBJ whole genome shotgun (WGS) entry which is preliminary data.</text>
</comment>
<dbReference type="EMBL" id="JASMWN010000005">
    <property type="protein sequence ID" value="MDU9003920.1"/>
    <property type="molecule type" value="Genomic_DNA"/>
</dbReference>
<dbReference type="SUPFAM" id="SSF56935">
    <property type="entry name" value="Porins"/>
    <property type="match status" value="1"/>
</dbReference>
<evidence type="ECO:0000313" key="3">
    <source>
        <dbReference type="Proteomes" id="UP001255416"/>
    </source>
</evidence>
<evidence type="ECO:0000313" key="2">
    <source>
        <dbReference type="EMBL" id="MDU9003920.1"/>
    </source>
</evidence>
<dbReference type="Proteomes" id="UP001255416">
    <property type="component" value="Unassembled WGS sequence"/>
</dbReference>
<sequence length="368" mass="39447">MHPIVRSLTIVSLLPMANAAAAEMKYENGNGGSVLLYGQLDPAYLSFDDGVETTSDFVDNSASNSRVGIWVRQDYGANVLSFNFETALGFRQSGSLSQIFTPKAVNWQRTSIRKVDLSLKTDRFGTFYAGQGSMSTDGVAEVDLSGTTLATYVSIPDTAGAFEFRDSAGALSGRFIAGSFSDFDGARLGRVRYDTPTFAGFTLSASWGKEILAQDSDFESAAIALRYANTIGDFQVQGALGYADAKPSRNVAKFKDTIGSVSVLHASGVSVTLASGDRSDAGNYTYGKLGYQGNWLSIGTTAMSVDYYRGRERTADGSSATSVGFGAVQSFHNANVHAYLGYRTYELTEPDASYQDASSVIFGARWKF</sequence>